<dbReference type="Proteomes" id="UP000053611">
    <property type="component" value="Unassembled WGS sequence"/>
</dbReference>
<feature type="compositionally biased region" description="Polar residues" evidence="1">
    <location>
        <begin position="516"/>
        <end position="540"/>
    </location>
</feature>
<feature type="region of interest" description="Disordered" evidence="1">
    <location>
        <begin position="516"/>
        <end position="557"/>
    </location>
</feature>
<feature type="compositionally biased region" description="Polar residues" evidence="1">
    <location>
        <begin position="1226"/>
        <end position="1242"/>
    </location>
</feature>
<feature type="compositionally biased region" description="Low complexity" evidence="1">
    <location>
        <begin position="110"/>
        <end position="153"/>
    </location>
</feature>
<feature type="compositionally biased region" description="Pro residues" evidence="1">
    <location>
        <begin position="265"/>
        <end position="274"/>
    </location>
</feature>
<organism evidence="2 3">
    <name type="scientific">Cutaneotrichosporon oleaginosum</name>
    <dbReference type="NCBI Taxonomy" id="879819"/>
    <lineage>
        <taxon>Eukaryota</taxon>
        <taxon>Fungi</taxon>
        <taxon>Dikarya</taxon>
        <taxon>Basidiomycota</taxon>
        <taxon>Agaricomycotina</taxon>
        <taxon>Tremellomycetes</taxon>
        <taxon>Trichosporonales</taxon>
        <taxon>Trichosporonaceae</taxon>
        <taxon>Cutaneotrichosporon</taxon>
    </lineage>
</organism>
<feature type="compositionally biased region" description="Low complexity" evidence="1">
    <location>
        <begin position="312"/>
        <end position="322"/>
    </location>
</feature>
<dbReference type="RefSeq" id="XP_018279390.1">
    <property type="nucleotide sequence ID" value="XM_018425334.1"/>
</dbReference>
<accession>A0A0J1B5E7</accession>
<feature type="compositionally biased region" description="Polar residues" evidence="1">
    <location>
        <begin position="457"/>
        <end position="472"/>
    </location>
</feature>
<feature type="region of interest" description="Disordered" evidence="1">
    <location>
        <begin position="592"/>
        <end position="621"/>
    </location>
</feature>
<feature type="compositionally biased region" description="Basic residues" evidence="1">
    <location>
        <begin position="1070"/>
        <end position="1079"/>
    </location>
</feature>
<gene>
    <name evidence="2" type="ORF">CC85DRAFT_301868</name>
</gene>
<feature type="compositionally biased region" description="Polar residues" evidence="1">
    <location>
        <begin position="340"/>
        <end position="351"/>
    </location>
</feature>
<feature type="region of interest" description="Disordered" evidence="1">
    <location>
        <begin position="312"/>
        <end position="358"/>
    </location>
</feature>
<feature type="compositionally biased region" description="Polar residues" evidence="1">
    <location>
        <begin position="154"/>
        <end position="169"/>
    </location>
</feature>
<evidence type="ECO:0000313" key="2">
    <source>
        <dbReference type="EMBL" id="KLT42899.1"/>
    </source>
</evidence>
<feature type="region of interest" description="Disordered" evidence="1">
    <location>
        <begin position="35"/>
        <end position="242"/>
    </location>
</feature>
<sequence length="1349" mass="142769">MSSGGTLTATVVPATPTPPVRRKVVTENWDDDFEFSLPVKPKRSPAPGPALKGLALASCSRDNGFPRPLDSSDSLDEDWDDPGPSRSATGFASTSSSAFPSRPNSHKRPAALLQLPRSSPSQSPTLPSAPARRMPLTLNSSSSSNLRADLSASPARTLSKRSSTSFTKSDSGDLSLHGASPAHKSSPNLADSHRGTGRLRRTSMLPLRPQSPTKGVLKSPAKSLAKELHTSPSSEQLKKPKFWKRLSGAATSTSTNIDVTLDDAPPVPPLPPNMRTPSVGSSSAISAMSSSPSSTSKSPVHRLTAMLRRSSSNLSAALKHSTPSPPPLPHPPHPYALRTGQESSTSVYASRSTRESSPAVYALRQAQESSPSMHAMRHAHEGPSPMYAMRAAQESSASMYAMRHAQESSASIYAMRNGHGSVASVVSPMGASTSSVNVTMGAAPSKVFGGGLHHSASRQSLVPSTASASGATTPRRPSPIKVAQSDVPAPRTFSPGFHLPNTAAGSPYRVMAQQLSPVASTSRSGPTGSDTETEENGSTTPRRRRRVRPVSVQPPPREISNARFREVNASVPVLGTDQHQRPEPVRIPSSSILSQSVVPHTDPTSPATSLSQTSMSSNGFGHTTLKRITSFSKKHGRRLSGGWKFGSTSSTSSIESEIAVIQQAQVVHRLEPVAGSPSKLPTMDKGVPSALSASSASSIDIGSPTTVEHPPGAPVTVPPAAPAQVAVPLPEAKVTLSPSAKPQASPVKAKAKNVEAEVWDDWDEPTTTARKRPRERRRMSFGDFVIPDSVLAKQKELKRGIGAVKKFAGGVEALKSLIESHDRVCDYILANGSQSETRLFAALEDEYAQWWEMATVLIEVGSTRTDGASASAVPNPRRVTLATEDARVAGEALRQVSGASMSSFASTASGESRDVFLVTSNGPPRASPPPEFGRASTGRHDLSKRQLEVLRTMLRTPVDRSESVVPSVDQRHATTMTARRAKHMSMPAVPVSAAPPPLPTPPRTLVAPRGAHGTPSPEGTYIFPSPGYPSPNTAAVLAQPKKTGLAGLREFLRGLKKSNTPSTGTPTKAPRGKPPRRRPAPINLLAAEKYTSPPASPPITSGPSDEFHTQRSAASGGLSPRKEFTTTPKRRRPSLRNMFRPGSGNWSDLVRATPPTSPFVGENGSQPSLRDSAPPTPARLSPENGRPTHALQRPPSIPALTRLKSNSKPYGVGVNVDDGSTRRRGSVQNGGTVFPAQPSTPTLGDAAVVPSPPPADSDATLRLKNRVRGLGHPSECSPSRATSSPARASEMLPPVGDETPRCRSDHGPRGPDVIALTPENLPVLLDYVQQCERRLDEWRRRADRLGVNG</sequence>
<feature type="compositionally biased region" description="Low complexity" evidence="1">
    <location>
        <begin position="1277"/>
        <end position="1289"/>
    </location>
</feature>
<dbReference type="EMBL" id="KQ087200">
    <property type="protein sequence ID" value="KLT42899.1"/>
    <property type="molecule type" value="Genomic_DNA"/>
</dbReference>
<dbReference type="OrthoDB" id="2596978at2759"/>
<feature type="compositionally biased region" description="Low complexity" evidence="1">
    <location>
        <begin position="85"/>
        <end position="103"/>
    </location>
</feature>
<feature type="compositionally biased region" description="Basic and acidic residues" evidence="1">
    <location>
        <begin position="1298"/>
        <end position="1309"/>
    </location>
</feature>
<evidence type="ECO:0000313" key="3">
    <source>
        <dbReference type="Proteomes" id="UP000053611"/>
    </source>
</evidence>
<feature type="region of interest" description="Disordered" evidence="1">
    <location>
        <begin position="675"/>
        <end position="719"/>
    </location>
</feature>
<feature type="region of interest" description="Disordered" evidence="1">
    <location>
        <begin position="254"/>
        <end position="300"/>
    </location>
</feature>
<name>A0A0J1B5E7_9TREE</name>
<feature type="compositionally biased region" description="Low complexity" evidence="1">
    <location>
        <begin position="278"/>
        <end position="298"/>
    </location>
</feature>
<feature type="region of interest" description="Disordered" evidence="1">
    <location>
        <begin position="450"/>
        <end position="501"/>
    </location>
</feature>
<protein>
    <submittedName>
        <fullName evidence="2">Uncharacterized protein</fullName>
    </submittedName>
</protein>
<keyword evidence="3" id="KW-1185">Reference proteome</keyword>
<feature type="region of interest" description="Disordered" evidence="1">
    <location>
        <begin position="1"/>
        <end position="23"/>
    </location>
</feature>
<evidence type="ECO:0000256" key="1">
    <source>
        <dbReference type="SAM" id="MobiDB-lite"/>
    </source>
</evidence>
<feature type="region of interest" description="Disordered" evidence="1">
    <location>
        <begin position="1053"/>
        <end position="1315"/>
    </location>
</feature>
<reference evidence="2 3" key="1">
    <citation type="submission" date="2015-03" db="EMBL/GenBank/DDBJ databases">
        <title>Genomics and transcriptomics of the oil-accumulating basidiomycete yeast T. oleaginosus allow insights into substrate utilization and the diverse evolutionary trajectories of mating systems in fungi.</title>
        <authorList>
            <consortium name="DOE Joint Genome Institute"/>
            <person name="Kourist R."/>
            <person name="Kracht O."/>
            <person name="Bracharz F."/>
            <person name="Lipzen A."/>
            <person name="Nolan M."/>
            <person name="Ohm R."/>
            <person name="Grigoriev I."/>
            <person name="Sun S."/>
            <person name="Heitman J."/>
            <person name="Bruck T."/>
            <person name="Nowrousian M."/>
        </authorList>
    </citation>
    <scope>NUCLEOTIDE SEQUENCE [LARGE SCALE GENOMIC DNA]</scope>
    <source>
        <strain evidence="2 3">IBC0246</strain>
    </source>
</reference>
<feature type="compositionally biased region" description="Low complexity" evidence="1">
    <location>
        <begin position="689"/>
        <end position="698"/>
    </location>
</feature>
<feature type="compositionally biased region" description="Pro residues" evidence="1">
    <location>
        <begin position="323"/>
        <end position="334"/>
    </location>
</feature>
<dbReference type="GeneID" id="28985937"/>
<proteinExistence type="predicted"/>